<dbReference type="RefSeq" id="WP_189056183.1">
    <property type="nucleotide sequence ID" value="NZ_BMMK01000007.1"/>
</dbReference>
<protein>
    <recommendedName>
        <fullName evidence="1">BioF2-like acetyltransferase domain-containing protein</fullName>
    </recommendedName>
</protein>
<dbReference type="Gene3D" id="3.40.630.30">
    <property type="match status" value="1"/>
</dbReference>
<dbReference type="InterPro" id="IPR016181">
    <property type="entry name" value="Acyl_CoA_acyltransferase"/>
</dbReference>
<name>A0A8J3CA47_9PSEU</name>
<dbReference type="EMBL" id="BMMK01000007">
    <property type="protein sequence ID" value="GGM48804.1"/>
    <property type="molecule type" value="Genomic_DNA"/>
</dbReference>
<evidence type="ECO:0000259" key="1">
    <source>
        <dbReference type="Pfam" id="PF13480"/>
    </source>
</evidence>
<accession>A0A8J3CA47</accession>
<comment type="caution">
    <text evidence="2">The sequence shown here is derived from an EMBL/GenBank/DDBJ whole genome shotgun (WGS) entry which is preliminary data.</text>
</comment>
<dbReference type="Pfam" id="PF13480">
    <property type="entry name" value="Acetyltransf_6"/>
    <property type="match status" value="1"/>
</dbReference>
<gene>
    <name evidence="2" type="ORF">GCM10012275_19650</name>
</gene>
<organism evidence="2 3">
    <name type="scientific">Longimycelium tulufanense</name>
    <dbReference type="NCBI Taxonomy" id="907463"/>
    <lineage>
        <taxon>Bacteria</taxon>
        <taxon>Bacillati</taxon>
        <taxon>Actinomycetota</taxon>
        <taxon>Actinomycetes</taxon>
        <taxon>Pseudonocardiales</taxon>
        <taxon>Pseudonocardiaceae</taxon>
        <taxon>Longimycelium</taxon>
    </lineage>
</organism>
<dbReference type="InterPro" id="IPR050644">
    <property type="entry name" value="PG_Glycine_Bridge_Synth"/>
</dbReference>
<dbReference type="AlphaFoldDB" id="A0A8J3CA47"/>
<reference evidence="2" key="2">
    <citation type="submission" date="2020-09" db="EMBL/GenBank/DDBJ databases">
        <authorList>
            <person name="Sun Q."/>
            <person name="Zhou Y."/>
        </authorList>
    </citation>
    <scope>NUCLEOTIDE SEQUENCE</scope>
    <source>
        <strain evidence="2">CGMCC 4.5737</strain>
    </source>
</reference>
<dbReference type="Proteomes" id="UP000637578">
    <property type="component" value="Unassembled WGS sequence"/>
</dbReference>
<reference evidence="2" key="1">
    <citation type="journal article" date="2014" name="Int. J. Syst. Evol. Microbiol.">
        <title>Complete genome sequence of Corynebacterium casei LMG S-19264T (=DSM 44701T), isolated from a smear-ripened cheese.</title>
        <authorList>
            <consortium name="US DOE Joint Genome Institute (JGI-PGF)"/>
            <person name="Walter F."/>
            <person name="Albersmeier A."/>
            <person name="Kalinowski J."/>
            <person name="Ruckert C."/>
        </authorList>
    </citation>
    <scope>NUCLEOTIDE SEQUENCE</scope>
    <source>
        <strain evidence="2">CGMCC 4.5737</strain>
    </source>
</reference>
<proteinExistence type="predicted"/>
<sequence length="340" mass="38124">MSTRAALDGVRVTSPVPRAVWRSLADSDPYALPTQTPQWLDAVCDGGRYTDVSQLYEWPDGHRILVPLVRKRYLPTRLATNGSWPIGWDIGGALCDQGRISKEQAAAVVERLAGQSVRATYFRPHPVHDDVWSAVIPTAARRKPRMVQTIDLRAGVEAVWKRFSSSKRRNIRKARQAALTVECDSTGRLLPIFDRLYRQSVERWATQGDTPAWLTRLRVNRKYSTRYFTSVVRHLGATCQVWVLWHEGVTTTALITVSHGGYTFALANAMDKRLSGPIHGQTYLHALAIEQACAEGRDYFHLGDTYPGTGVTRFKSSFGPVDYHSAGYWLPPTRSRNGSS</sequence>
<feature type="domain" description="BioF2-like acetyltransferase" evidence="1">
    <location>
        <begin position="166"/>
        <end position="315"/>
    </location>
</feature>
<evidence type="ECO:0000313" key="3">
    <source>
        <dbReference type="Proteomes" id="UP000637578"/>
    </source>
</evidence>
<evidence type="ECO:0000313" key="2">
    <source>
        <dbReference type="EMBL" id="GGM48804.1"/>
    </source>
</evidence>
<dbReference type="SUPFAM" id="SSF55729">
    <property type="entry name" value="Acyl-CoA N-acyltransferases (Nat)"/>
    <property type="match status" value="1"/>
</dbReference>
<keyword evidence="3" id="KW-1185">Reference proteome</keyword>
<dbReference type="PANTHER" id="PTHR36174">
    <property type="entry name" value="LIPID II:GLYCINE GLYCYLTRANSFERASE"/>
    <property type="match status" value="1"/>
</dbReference>
<dbReference type="PANTHER" id="PTHR36174:SF1">
    <property type="entry name" value="LIPID II:GLYCINE GLYCYLTRANSFERASE"/>
    <property type="match status" value="1"/>
</dbReference>
<dbReference type="InterPro" id="IPR038740">
    <property type="entry name" value="BioF2-like_GNAT_dom"/>
</dbReference>